<dbReference type="Proteomes" id="UP000247647">
    <property type="component" value="Unassembled WGS sequence"/>
</dbReference>
<name>A0A318YGE7_ASPNB</name>
<proteinExistence type="predicted"/>
<dbReference type="GeneID" id="37131928"/>
<gene>
    <name evidence="2" type="ORF">BO87DRAFT_68266</name>
</gene>
<reference evidence="2" key="1">
    <citation type="submission" date="2016-12" db="EMBL/GenBank/DDBJ databases">
        <title>The genomes of Aspergillus section Nigri reveals drivers in fungal speciation.</title>
        <authorList>
            <consortium name="DOE Joint Genome Institute"/>
            <person name="Vesth T.C."/>
            <person name="Nybo J."/>
            <person name="Theobald S."/>
            <person name="Brandl J."/>
            <person name="Frisvad J.C."/>
            <person name="Nielsen K.F."/>
            <person name="Lyhne E.K."/>
            <person name="Kogle M.E."/>
            <person name="Kuo A."/>
            <person name="Riley R."/>
            <person name="Clum A."/>
            <person name="Nolan M."/>
            <person name="Lipzen A."/>
            <person name="Salamov A."/>
            <person name="Henrissat B."/>
            <person name="Wiebenga A."/>
            <person name="De Vries R.P."/>
            <person name="Grigoriev I.V."/>
            <person name="Mortensen U.H."/>
            <person name="Andersen M.R."/>
            <person name="Baker S.E."/>
        </authorList>
    </citation>
    <scope>NUCLEOTIDE SEQUENCE [LARGE SCALE GENOMIC DNA]</scope>
    <source>
        <strain evidence="2">CBS 115656</strain>
    </source>
</reference>
<protein>
    <submittedName>
        <fullName evidence="2">Uncharacterized protein</fullName>
    </submittedName>
</protein>
<keyword evidence="1" id="KW-0472">Membrane</keyword>
<evidence type="ECO:0000313" key="2">
    <source>
        <dbReference type="EMBL" id="PYH33416.1"/>
    </source>
</evidence>
<sequence>MMSVFLFPVELAAFRWAGVCIYPSSGCFHLLCPFLSIFFPILDFSSIYSFVSSDIYIPRICDKPIWQLNLHPLHYQSSPCLGHSALQQYILIIVIYSYSKSAETYLFNFLHYCHHLAVLLLLLGILCVCVCVCVCVCSFYYTERFRSYLDRLPLTILLYVSVFD</sequence>
<evidence type="ECO:0000313" key="3">
    <source>
        <dbReference type="Proteomes" id="UP000247647"/>
    </source>
</evidence>
<organism evidence="2 3">
    <name type="scientific">Aspergillus neoniger (strain CBS 115656)</name>
    <dbReference type="NCBI Taxonomy" id="1448310"/>
    <lineage>
        <taxon>Eukaryota</taxon>
        <taxon>Fungi</taxon>
        <taxon>Dikarya</taxon>
        <taxon>Ascomycota</taxon>
        <taxon>Pezizomycotina</taxon>
        <taxon>Eurotiomycetes</taxon>
        <taxon>Eurotiomycetidae</taxon>
        <taxon>Eurotiales</taxon>
        <taxon>Aspergillaceae</taxon>
        <taxon>Aspergillus</taxon>
        <taxon>Aspergillus subgen. Circumdati</taxon>
    </lineage>
</organism>
<keyword evidence="1" id="KW-0812">Transmembrane</keyword>
<dbReference type="AlphaFoldDB" id="A0A318YGE7"/>
<dbReference type="OrthoDB" id="10498115at2759"/>
<evidence type="ECO:0000256" key="1">
    <source>
        <dbReference type="SAM" id="Phobius"/>
    </source>
</evidence>
<feature type="transmembrane region" description="Helical" evidence="1">
    <location>
        <begin position="118"/>
        <end position="141"/>
    </location>
</feature>
<keyword evidence="1" id="KW-1133">Transmembrane helix</keyword>
<keyword evidence="3" id="KW-1185">Reference proteome</keyword>
<dbReference type="EMBL" id="KZ821463">
    <property type="protein sequence ID" value="PYH33416.1"/>
    <property type="molecule type" value="Genomic_DNA"/>
</dbReference>
<dbReference type="RefSeq" id="XP_025478894.1">
    <property type="nucleotide sequence ID" value="XM_025629472.1"/>
</dbReference>
<accession>A0A318YGE7</accession>